<dbReference type="Gene3D" id="3.40.190.10">
    <property type="entry name" value="Periplasmic binding protein-like II"/>
    <property type="match status" value="2"/>
</dbReference>
<organism evidence="1 2">
    <name type="scientific">Skermanella aerolata</name>
    <dbReference type="NCBI Taxonomy" id="393310"/>
    <lineage>
        <taxon>Bacteria</taxon>
        <taxon>Pseudomonadati</taxon>
        <taxon>Pseudomonadota</taxon>
        <taxon>Alphaproteobacteria</taxon>
        <taxon>Rhodospirillales</taxon>
        <taxon>Azospirillaceae</taxon>
        <taxon>Skermanella</taxon>
    </lineage>
</organism>
<dbReference type="PANTHER" id="PTHR42941:SF1">
    <property type="entry name" value="SLL1037 PROTEIN"/>
    <property type="match status" value="1"/>
</dbReference>
<dbReference type="AlphaFoldDB" id="A0A512DV81"/>
<accession>A0A512DV81</accession>
<keyword evidence="2" id="KW-1185">Reference proteome</keyword>
<evidence type="ECO:0000313" key="2">
    <source>
        <dbReference type="Proteomes" id="UP000321523"/>
    </source>
</evidence>
<protein>
    <recommendedName>
        <fullName evidence="3">SsuA/THI5-like domain-containing protein</fullName>
    </recommendedName>
</protein>
<dbReference type="Proteomes" id="UP000321523">
    <property type="component" value="Unassembled WGS sequence"/>
</dbReference>
<dbReference type="PANTHER" id="PTHR42941">
    <property type="entry name" value="SLL1037 PROTEIN"/>
    <property type="match status" value="1"/>
</dbReference>
<gene>
    <name evidence="1" type="ORF">SAE02_45270</name>
</gene>
<comment type="caution">
    <text evidence="1">The sequence shown here is derived from an EMBL/GenBank/DDBJ whole genome shotgun (WGS) entry which is preliminary data.</text>
</comment>
<evidence type="ECO:0008006" key="3">
    <source>
        <dbReference type="Google" id="ProtNLM"/>
    </source>
</evidence>
<dbReference type="Pfam" id="PF16868">
    <property type="entry name" value="NMT1_3"/>
    <property type="match status" value="1"/>
</dbReference>
<reference evidence="1 2" key="1">
    <citation type="submission" date="2019-07" db="EMBL/GenBank/DDBJ databases">
        <title>Whole genome shotgun sequence of Skermanella aerolata NBRC 106429.</title>
        <authorList>
            <person name="Hosoyama A."/>
            <person name="Uohara A."/>
            <person name="Ohji S."/>
            <person name="Ichikawa N."/>
        </authorList>
    </citation>
    <scope>NUCLEOTIDE SEQUENCE [LARGE SCALE GENOMIC DNA]</scope>
    <source>
        <strain evidence="1 2">NBRC 106429</strain>
    </source>
</reference>
<dbReference type="SUPFAM" id="SSF53850">
    <property type="entry name" value="Periplasmic binding protein-like II"/>
    <property type="match status" value="1"/>
</dbReference>
<proteinExistence type="predicted"/>
<dbReference type="EMBL" id="BJYZ01000021">
    <property type="protein sequence ID" value="GEO40379.1"/>
    <property type="molecule type" value="Genomic_DNA"/>
</dbReference>
<sequence>MLAYAQRERLFPTIDKRVRYIAKLYNEEFHLLAAGGIRDVKDLAGRMVNFDVAGSGTDMTASLLFGKLGIDVERTSFDQAPAVEKLTAGKISATAYVAGKPTRLFRDLTSDGGLHFLPVEASAELLDTYLPSTLGHQDYPGLVADGGTVSTVAVGAVMVVYNWPADNDRYRKVAHFTQAFFDRFEEFQRPPRHAKWREVNLAAQFPGWTRFSAADMWLNGRKTQ</sequence>
<evidence type="ECO:0000313" key="1">
    <source>
        <dbReference type="EMBL" id="GEO40379.1"/>
    </source>
</evidence>
<name>A0A512DV81_9PROT</name>
<dbReference type="InterPro" id="IPR011852">
    <property type="entry name" value="TRAP_TAXI"/>
</dbReference>